<dbReference type="InterPro" id="IPR040768">
    <property type="entry name" value="Vid27_PH"/>
</dbReference>
<proteinExistence type="predicted"/>
<evidence type="ECO:0000313" key="4">
    <source>
        <dbReference type="Proteomes" id="UP000182658"/>
    </source>
</evidence>
<name>A0A1J7J3Q7_9PEZI</name>
<gene>
    <name evidence="3" type="ORF">CONLIGDRAFT_687822</name>
</gene>
<feature type="compositionally biased region" description="Basic and acidic residues" evidence="1">
    <location>
        <begin position="34"/>
        <end position="64"/>
    </location>
</feature>
<feature type="domain" description="Vid27 PH-like" evidence="2">
    <location>
        <begin position="78"/>
        <end position="116"/>
    </location>
</feature>
<organism evidence="3 4">
    <name type="scientific">Coniochaeta ligniaria NRRL 30616</name>
    <dbReference type="NCBI Taxonomy" id="1408157"/>
    <lineage>
        <taxon>Eukaryota</taxon>
        <taxon>Fungi</taxon>
        <taxon>Dikarya</taxon>
        <taxon>Ascomycota</taxon>
        <taxon>Pezizomycotina</taxon>
        <taxon>Sordariomycetes</taxon>
        <taxon>Sordariomycetidae</taxon>
        <taxon>Coniochaetales</taxon>
        <taxon>Coniochaetaceae</taxon>
        <taxon>Coniochaeta</taxon>
    </lineage>
</organism>
<dbReference type="AlphaFoldDB" id="A0A1J7J3Q7"/>
<accession>A0A1J7J3Q7</accession>
<dbReference type="EMBL" id="KV875152">
    <property type="protein sequence ID" value="OIW22146.1"/>
    <property type="molecule type" value="Genomic_DNA"/>
</dbReference>
<evidence type="ECO:0000256" key="1">
    <source>
        <dbReference type="SAM" id="MobiDB-lite"/>
    </source>
</evidence>
<dbReference type="Proteomes" id="UP000182658">
    <property type="component" value="Unassembled WGS sequence"/>
</dbReference>
<evidence type="ECO:0000313" key="3">
    <source>
        <dbReference type="EMBL" id="OIW22146.1"/>
    </source>
</evidence>
<dbReference type="Pfam" id="PF17747">
    <property type="entry name" value="VID27_PH"/>
    <property type="match status" value="1"/>
</dbReference>
<keyword evidence="4" id="KW-1185">Reference proteome</keyword>
<evidence type="ECO:0000259" key="2">
    <source>
        <dbReference type="Pfam" id="PF17747"/>
    </source>
</evidence>
<dbReference type="InParanoid" id="A0A1J7J3Q7"/>
<protein>
    <recommendedName>
        <fullName evidence="2">Vid27 PH-like domain-containing protein</fullName>
    </recommendedName>
</protein>
<reference evidence="3 4" key="1">
    <citation type="submission" date="2016-10" db="EMBL/GenBank/DDBJ databases">
        <title>Draft genome sequence of Coniochaeta ligniaria NRRL30616, a lignocellulolytic fungus for bioabatement of inhibitors in plant biomass hydrolysates.</title>
        <authorList>
            <consortium name="DOE Joint Genome Institute"/>
            <person name="Jimenez D.J."/>
            <person name="Hector R.E."/>
            <person name="Riley R."/>
            <person name="Sun H."/>
            <person name="Grigoriev I.V."/>
            <person name="Van Elsas J.D."/>
            <person name="Nichols N.N."/>
        </authorList>
    </citation>
    <scope>NUCLEOTIDE SEQUENCE [LARGE SCALE GENOMIC DNA]</scope>
    <source>
        <strain evidence="3 4">NRRL 30616</strain>
    </source>
</reference>
<feature type="region of interest" description="Disordered" evidence="1">
    <location>
        <begin position="1"/>
        <end position="69"/>
    </location>
</feature>
<sequence>MAGKNGNKSDGRGSPPNCTRGLLRSSGGQPAMIRPERRLMPAEPERERDFSDAPHRSTWDETSVHRPPKVAAHPEAPELLAAENCELHFFDFARGSFVFQDAAGTATVTEVGKWAY</sequence>